<dbReference type="Proteomes" id="UP000677668">
    <property type="component" value="Chromosome 1"/>
</dbReference>
<accession>A0ABX8B0G2</accession>
<dbReference type="SUPFAM" id="SSF63411">
    <property type="entry name" value="LuxS/MPP-like metallohydrolase"/>
    <property type="match status" value="2"/>
</dbReference>
<gene>
    <name evidence="7" type="ORF">J8C05_06070</name>
</gene>
<sequence length="474" mass="52783">MKKSIPPTPTPETTPHQPQPYVPAHLTHPRRHRTRRRGWQRTRLPNGLTVIVEPMAHVRSVAVSAWSRMGARHEPAAYNGISHFVEHMLFKGTRRRTTHQIAVESDRLGGQVEAATMMEGVNYHIQTLDLYLPQALDLLLDLLGAPRFDETEFARERSVILEEIKMIADNPEELAFEHFLANFFPQHALGRPIEGTPRTLRRLSPDDLRRFHHLAYHPQNLVISVAGHVEAALVLEQCQSAFAGTTPSDPAQSERYQVFEPYVGAPTFCLNEHRDTEQVHLLLGLPAPSLLSPDRTASTLLATLLGGGLSSRLFLRVREEAGLAYNIYADAMAYRDAGVFLIYAAVAPRNLKRTVRAILTEVAAVASGDLTEDEVDLAKAQHLTSLHLGHDTSSVRANQDGYQEITFGQVFSNEDLEQEINSVTRSQLQLLARELFAGKVFSGLALGDLGRYQLAPASLHVPRHVPRSTVHVIS</sequence>
<dbReference type="InterPro" id="IPR007863">
    <property type="entry name" value="Peptidase_M16_C"/>
</dbReference>
<evidence type="ECO:0000259" key="5">
    <source>
        <dbReference type="Pfam" id="PF00675"/>
    </source>
</evidence>
<comment type="similarity">
    <text evidence="2 3">Belongs to the peptidase M16 family.</text>
</comment>
<dbReference type="InterPro" id="IPR050361">
    <property type="entry name" value="MPP/UQCRC_Complex"/>
</dbReference>
<feature type="domain" description="Peptidase M16 C-terminal" evidence="6">
    <location>
        <begin position="203"/>
        <end position="381"/>
    </location>
</feature>
<dbReference type="InterPro" id="IPR011249">
    <property type="entry name" value="Metalloenz_LuxS/M16"/>
</dbReference>
<dbReference type="RefSeq" id="WP_058867487.1">
    <property type="nucleotide sequence ID" value="NZ_CP072642.1"/>
</dbReference>
<evidence type="ECO:0000313" key="8">
    <source>
        <dbReference type="Proteomes" id="UP000677668"/>
    </source>
</evidence>
<dbReference type="PROSITE" id="PS00143">
    <property type="entry name" value="INSULINASE"/>
    <property type="match status" value="1"/>
</dbReference>
<feature type="domain" description="Peptidase M16 N-terminal" evidence="5">
    <location>
        <begin position="55"/>
        <end position="196"/>
    </location>
</feature>
<name>A0ABX8B0G2_9BACT</name>
<comment type="cofactor">
    <cofactor evidence="1">
        <name>Zn(2+)</name>
        <dbReference type="ChEBI" id="CHEBI:29105"/>
    </cofactor>
</comment>
<feature type="region of interest" description="Disordered" evidence="4">
    <location>
        <begin position="1"/>
        <end position="38"/>
    </location>
</feature>
<dbReference type="InterPro" id="IPR011765">
    <property type="entry name" value="Pept_M16_N"/>
</dbReference>
<dbReference type="PANTHER" id="PTHR11851:SF49">
    <property type="entry name" value="MITOCHONDRIAL-PROCESSING PEPTIDASE SUBUNIT ALPHA"/>
    <property type="match status" value="1"/>
</dbReference>
<organism evidence="7 8">
    <name type="scientific">Chloracidobacterium sp. N</name>
    <dbReference type="NCBI Taxonomy" id="2821540"/>
    <lineage>
        <taxon>Bacteria</taxon>
        <taxon>Pseudomonadati</taxon>
        <taxon>Acidobacteriota</taxon>
        <taxon>Terriglobia</taxon>
        <taxon>Terriglobales</taxon>
        <taxon>Acidobacteriaceae</taxon>
        <taxon>Chloracidobacterium</taxon>
        <taxon>Chloracidobacterium aggregatum</taxon>
    </lineage>
</organism>
<dbReference type="EMBL" id="CP072642">
    <property type="protein sequence ID" value="QUV92954.1"/>
    <property type="molecule type" value="Genomic_DNA"/>
</dbReference>
<dbReference type="InterPro" id="IPR001431">
    <property type="entry name" value="Pept_M16_Zn_BS"/>
</dbReference>
<evidence type="ECO:0000256" key="1">
    <source>
        <dbReference type="ARBA" id="ARBA00001947"/>
    </source>
</evidence>
<dbReference type="Pfam" id="PF05193">
    <property type="entry name" value="Peptidase_M16_C"/>
    <property type="match status" value="1"/>
</dbReference>
<evidence type="ECO:0000259" key="6">
    <source>
        <dbReference type="Pfam" id="PF05193"/>
    </source>
</evidence>
<dbReference type="Pfam" id="PF00675">
    <property type="entry name" value="Peptidase_M16"/>
    <property type="match status" value="1"/>
</dbReference>
<evidence type="ECO:0000313" key="7">
    <source>
        <dbReference type="EMBL" id="QUV92954.1"/>
    </source>
</evidence>
<evidence type="ECO:0000256" key="2">
    <source>
        <dbReference type="ARBA" id="ARBA00007261"/>
    </source>
</evidence>
<feature type="compositionally biased region" description="Pro residues" evidence="4">
    <location>
        <begin position="1"/>
        <end position="21"/>
    </location>
</feature>
<feature type="compositionally biased region" description="Basic residues" evidence="4">
    <location>
        <begin position="27"/>
        <end position="38"/>
    </location>
</feature>
<evidence type="ECO:0000256" key="4">
    <source>
        <dbReference type="SAM" id="MobiDB-lite"/>
    </source>
</evidence>
<proteinExistence type="inferred from homology"/>
<protein>
    <submittedName>
        <fullName evidence="7">Insulinase family protein</fullName>
    </submittedName>
</protein>
<keyword evidence="8" id="KW-1185">Reference proteome</keyword>
<dbReference type="PANTHER" id="PTHR11851">
    <property type="entry name" value="METALLOPROTEASE"/>
    <property type="match status" value="1"/>
</dbReference>
<reference evidence="7 8" key="1">
    <citation type="submission" date="2021-03" db="EMBL/GenBank/DDBJ databases">
        <title>Genomic and phenotypic characterization of Chloracidobacterium isolates provides evidence for multiple species.</title>
        <authorList>
            <person name="Saini M.K."/>
            <person name="Costas A.M.G."/>
            <person name="Tank M."/>
            <person name="Bryant D.A."/>
        </authorList>
    </citation>
    <scope>NUCLEOTIDE SEQUENCE [LARGE SCALE GENOMIC DNA]</scope>
    <source>
        <strain evidence="7 8">N</strain>
    </source>
</reference>
<dbReference type="Gene3D" id="3.30.830.10">
    <property type="entry name" value="Metalloenzyme, LuxS/M16 peptidase-like"/>
    <property type="match status" value="2"/>
</dbReference>
<evidence type="ECO:0000256" key="3">
    <source>
        <dbReference type="RuleBase" id="RU004447"/>
    </source>
</evidence>